<dbReference type="InterPro" id="IPR036873">
    <property type="entry name" value="Rhodanese-like_dom_sf"/>
</dbReference>
<dbReference type="EMBL" id="CP063189">
    <property type="protein sequence ID" value="WCZ32238.1"/>
    <property type="molecule type" value="Genomic_DNA"/>
</dbReference>
<evidence type="ECO:0000313" key="3">
    <source>
        <dbReference type="Proteomes" id="UP001220064"/>
    </source>
</evidence>
<dbReference type="PROSITE" id="PS50206">
    <property type="entry name" value="RHODANESE_3"/>
    <property type="match status" value="1"/>
</dbReference>
<evidence type="ECO:0000313" key="2">
    <source>
        <dbReference type="EMBL" id="WCZ32238.1"/>
    </source>
</evidence>
<dbReference type="RefSeq" id="WP_022862565.1">
    <property type="nucleotide sequence ID" value="NZ_ATVG01000002.1"/>
</dbReference>
<organism evidence="2 3">
    <name type="scientific">Corynebacterium massiliense DSM 45435</name>
    <dbReference type="NCBI Taxonomy" id="1121364"/>
    <lineage>
        <taxon>Bacteria</taxon>
        <taxon>Bacillati</taxon>
        <taxon>Actinomycetota</taxon>
        <taxon>Actinomycetes</taxon>
        <taxon>Mycobacteriales</taxon>
        <taxon>Corynebacteriaceae</taxon>
        <taxon>Corynebacterium</taxon>
    </lineage>
</organism>
<keyword evidence="3" id="KW-1185">Reference proteome</keyword>
<accession>A0ABY7U7J3</accession>
<dbReference type="Pfam" id="PF00581">
    <property type="entry name" value="Rhodanese"/>
    <property type="match status" value="1"/>
</dbReference>
<feature type="domain" description="Rhodanese" evidence="1">
    <location>
        <begin position="29"/>
        <end position="127"/>
    </location>
</feature>
<proteinExistence type="predicted"/>
<dbReference type="SMART" id="SM00450">
    <property type="entry name" value="RHOD"/>
    <property type="match status" value="1"/>
</dbReference>
<dbReference type="PANTHER" id="PTHR44086">
    <property type="entry name" value="THIOSULFATE SULFURTRANSFERASE RDL2, MITOCHONDRIAL-RELATED"/>
    <property type="match status" value="1"/>
</dbReference>
<dbReference type="GO" id="GO:0004792">
    <property type="term" value="F:thiosulfate-cyanide sulfurtransferase activity"/>
    <property type="evidence" value="ECO:0007669"/>
    <property type="project" value="UniProtKB-EC"/>
</dbReference>
<sequence length="137" mass="15113">MHGSTELLAYARSRIERLSPTAAHAELSRDPRALLIDVRTASHRATGGHVPGAHCIDLTVLPWRLDPEFGWRIPEATSFDQRYILMCRHGFSTSLAAWQLGLMGLNNVADIDGGFEAWCAAGLPVDRSPTFMADVRE</sequence>
<dbReference type="SUPFAM" id="SSF52821">
    <property type="entry name" value="Rhodanese/Cell cycle control phosphatase"/>
    <property type="match status" value="1"/>
</dbReference>
<name>A0ABY7U7J3_9CORY</name>
<protein>
    <submittedName>
        <fullName evidence="2">Thiosulfate sulfurtransferase GlpE</fullName>
        <ecNumber evidence="2">2.8.1.1</ecNumber>
    </submittedName>
</protein>
<dbReference type="InterPro" id="IPR001763">
    <property type="entry name" value="Rhodanese-like_dom"/>
</dbReference>
<keyword evidence="2" id="KW-0808">Transferase</keyword>
<dbReference type="Proteomes" id="UP001220064">
    <property type="component" value="Chromosome"/>
</dbReference>
<evidence type="ECO:0000259" key="1">
    <source>
        <dbReference type="PROSITE" id="PS50206"/>
    </source>
</evidence>
<dbReference type="CDD" id="cd00158">
    <property type="entry name" value="RHOD"/>
    <property type="match status" value="1"/>
</dbReference>
<dbReference type="EC" id="2.8.1.1" evidence="2"/>
<dbReference type="Gene3D" id="3.40.250.10">
    <property type="entry name" value="Rhodanese-like domain"/>
    <property type="match status" value="1"/>
</dbReference>
<gene>
    <name evidence="2" type="primary">glpE</name>
    <name evidence="2" type="ORF">CMASS_03930</name>
</gene>
<dbReference type="PANTHER" id="PTHR44086:SF10">
    <property type="entry name" value="THIOSULFATE SULFURTRANSFERASE_RHODANESE-LIKE DOMAIN-CONTAINING PROTEIN 3"/>
    <property type="match status" value="1"/>
</dbReference>
<reference evidence="2 3" key="1">
    <citation type="submission" date="2020-10" db="EMBL/GenBank/DDBJ databases">
        <title>Complete genome sequence of Corynebacterium massiliense DSM 45435, type strain of Corynebacterium massiliense.</title>
        <authorList>
            <person name="Busche T."/>
            <person name="Kalinowski J."/>
            <person name="Ruckert C."/>
        </authorList>
    </citation>
    <scope>NUCLEOTIDE SEQUENCE [LARGE SCALE GENOMIC DNA]</scope>
    <source>
        <strain evidence="2 3">DSM 45435</strain>
    </source>
</reference>